<dbReference type="PANTHER" id="PTHR44329">
    <property type="entry name" value="SERINE/THREONINE-PROTEIN KINASE TNNI3K-RELATED"/>
    <property type="match status" value="1"/>
</dbReference>
<dbReference type="Pfam" id="PF07714">
    <property type="entry name" value="PK_Tyr_Ser-Thr"/>
    <property type="match status" value="1"/>
</dbReference>
<dbReference type="GO" id="GO:0004674">
    <property type="term" value="F:protein serine/threonine kinase activity"/>
    <property type="evidence" value="ECO:0007669"/>
    <property type="project" value="TreeGrafter"/>
</dbReference>
<organism evidence="2 3">
    <name type="scientific">Meripilus lineatus</name>
    <dbReference type="NCBI Taxonomy" id="2056292"/>
    <lineage>
        <taxon>Eukaryota</taxon>
        <taxon>Fungi</taxon>
        <taxon>Dikarya</taxon>
        <taxon>Basidiomycota</taxon>
        <taxon>Agaricomycotina</taxon>
        <taxon>Agaricomycetes</taxon>
        <taxon>Polyporales</taxon>
        <taxon>Meripilaceae</taxon>
        <taxon>Meripilus</taxon>
    </lineage>
</organism>
<dbReference type="InterPro" id="IPR051681">
    <property type="entry name" value="Ser/Thr_Kinases-Pseudokinases"/>
</dbReference>
<evidence type="ECO:0000313" key="3">
    <source>
        <dbReference type="Proteomes" id="UP001212997"/>
    </source>
</evidence>
<feature type="domain" description="Protein kinase" evidence="1">
    <location>
        <begin position="87"/>
        <end position="407"/>
    </location>
</feature>
<keyword evidence="3" id="KW-1185">Reference proteome</keyword>
<feature type="domain" description="Protein kinase" evidence="1">
    <location>
        <begin position="407"/>
        <end position="752"/>
    </location>
</feature>
<sequence length="778" mass="86766">MPHGFIDSLWRLFYQTGVSLISRSSATIRRIAPVVIDWLQHASAQVEHKSRHDEVLDLLKSAFSSGDRERIYRLSGEDANVALLILLEAYDISGEGPEGHDAEASQLLAETFRVLLLRLSSLEEVPDCLRYDRKVTPESMGSHRYHRHDGKTTTVYHRSFDHQDVAIKLLGDPNAVFKQSVFRREIAIWRTLPNHGRILPLLGFVDVVFKTKEGAKPRSAVVTPWFTKKDVASYISGKKYPRDIRQPLLKRWIREGAEGLCFLHSYDLVHGNISGDNIYVDVNNHLWLGGFGGSGLALIMGPSTGTVVTQDKRREFLGPDQVTFVGSFVPTPSTDIYAFGCFCIQLYRDGKPPHVSGLKPSRPQGMDDDLWAIVNDCLAESPHDRPKAKDLLARIIEVCSEPPHDLYQYIRDLIPTSSSDDEKEILKEMEVHASEYTLKEITDYGVSKAGLAMGILYRVLSETYSRESPGVSNSAVRNDIRPLLVGLALRLGSTSSLFEITGVQCPDTTVVARGSFGDIIRGTRDGNWVALKHFLPRIRHMEEPETRPSSSVLRGLLKDLRDPTVYSEVHKLLGQSVGAIDFLHREGIVHSDISGVNILIDEEKNARLSDFGLSRIDTEEGCISLTFTSHPVWLAPEIINQPEPEDGANQHAFVTVVPKGRIPTKESDVYAFGLVCLEVRDLRHRLSSRLSSRFSILSQLYTCQDPPKTLDAKQIEKDIQSGLSKWVVKCCQVEAKARPTASQLVEVDIKSIAPPAPVSSVRYTKTGFTDAELLGSLM</sequence>
<dbReference type="EMBL" id="JANAWD010000260">
    <property type="protein sequence ID" value="KAJ3482720.1"/>
    <property type="molecule type" value="Genomic_DNA"/>
</dbReference>
<dbReference type="Gene3D" id="1.10.510.10">
    <property type="entry name" value="Transferase(Phosphotransferase) domain 1"/>
    <property type="match status" value="2"/>
</dbReference>
<gene>
    <name evidence="2" type="ORF">NLI96_g6794</name>
</gene>
<dbReference type="GO" id="GO:0005524">
    <property type="term" value="F:ATP binding"/>
    <property type="evidence" value="ECO:0007669"/>
    <property type="project" value="InterPro"/>
</dbReference>
<accession>A0AAD5V0Y1</accession>
<protein>
    <recommendedName>
        <fullName evidence="1">Protein kinase domain-containing protein</fullName>
    </recommendedName>
</protein>
<reference evidence="2" key="1">
    <citation type="submission" date="2022-07" db="EMBL/GenBank/DDBJ databases">
        <title>Genome Sequence of Physisporinus lineatus.</title>
        <authorList>
            <person name="Buettner E."/>
        </authorList>
    </citation>
    <scope>NUCLEOTIDE SEQUENCE</scope>
    <source>
        <strain evidence="2">VT162</strain>
    </source>
</reference>
<dbReference type="PROSITE" id="PS50011">
    <property type="entry name" value="PROTEIN_KINASE_DOM"/>
    <property type="match status" value="2"/>
</dbReference>
<dbReference type="AlphaFoldDB" id="A0AAD5V0Y1"/>
<dbReference type="PROSITE" id="PS00109">
    <property type="entry name" value="PROTEIN_KINASE_TYR"/>
    <property type="match status" value="1"/>
</dbReference>
<dbReference type="SUPFAM" id="SSF56112">
    <property type="entry name" value="Protein kinase-like (PK-like)"/>
    <property type="match status" value="2"/>
</dbReference>
<name>A0AAD5V0Y1_9APHY</name>
<proteinExistence type="predicted"/>
<comment type="caution">
    <text evidence="2">The sequence shown here is derived from an EMBL/GenBank/DDBJ whole genome shotgun (WGS) entry which is preliminary data.</text>
</comment>
<dbReference type="InterPro" id="IPR000719">
    <property type="entry name" value="Prot_kinase_dom"/>
</dbReference>
<evidence type="ECO:0000259" key="1">
    <source>
        <dbReference type="PROSITE" id="PS50011"/>
    </source>
</evidence>
<evidence type="ECO:0000313" key="2">
    <source>
        <dbReference type="EMBL" id="KAJ3482720.1"/>
    </source>
</evidence>
<dbReference type="InterPro" id="IPR011009">
    <property type="entry name" value="Kinase-like_dom_sf"/>
</dbReference>
<dbReference type="Proteomes" id="UP001212997">
    <property type="component" value="Unassembled WGS sequence"/>
</dbReference>
<dbReference type="InterPro" id="IPR008266">
    <property type="entry name" value="Tyr_kinase_AS"/>
</dbReference>
<dbReference type="InterPro" id="IPR001245">
    <property type="entry name" value="Ser-Thr/Tyr_kinase_cat_dom"/>
</dbReference>
<dbReference type="Pfam" id="PF00069">
    <property type="entry name" value="Pkinase"/>
    <property type="match status" value="1"/>
</dbReference>